<dbReference type="InterPro" id="IPR017871">
    <property type="entry name" value="ABC_transporter-like_CS"/>
</dbReference>
<dbReference type="PROSITE" id="PS50893">
    <property type="entry name" value="ABC_TRANSPORTER_2"/>
    <property type="match status" value="1"/>
</dbReference>
<dbReference type="InterPro" id="IPR003439">
    <property type="entry name" value="ABC_transporter-like_ATP-bd"/>
</dbReference>
<keyword evidence="8 9" id="KW-0472">Membrane</keyword>
<keyword evidence="3" id="KW-0813">Transport</keyword>
<dbReference type="Pfam" id="PF00005">
    <property type="entry name" value="ABC_tran"/>
    <property type="match status" value="1"/>
</dbReference>
<dbReference type="EMBL" id="VTPC01003408">
    <property type="protein sequence ID" value="KAF2898579.1"/>
    <property type="molecule type" value="Genomic_DNA"/>
</dbReference>
<keyword evidence="6" id="KW-0067">ATP-binding</keyword>
<protein>
    <recommendedName>
        <fullName evidence="10">ABC transporter domain-containing protein</fullName>
    </recommendedName>
</protein>
<evidence type="ECO:0000259" key="10">
    <source>
        <dbReference type="PROSITE" id="PS50893"/>
    </source>
</evidence>
<dbReference type="InterPro" id="IPR013525">
    <property type="entry name" value="ABC2_TM"/>
</dbReference>
<dbReference type="GO" id="GO:0140359">
    <property type="term" value="F:ABC-type transporter activity"/>
    <property type="evidence" value="ECO:0007669"/>
    <property type="project" value="InterPro"/>
</dbReference>
<dbReference type="GO" id="GO:0030659">
    <property type="term" value="C:cytoplasmic vesicle membrane"/>
    <property type="evidence" value="ECO:0007669"/>
    <property type="project" value="TreeGrafter"/>
</dbReference>
<evidence type="ECO:0000256" key="5">
    <source>
        <dbReference type="ARBA" id="ARBA00022741"/>
    </source>
</evidence>
<proteinExistence type="inferred from homology"/>
<evidence type="ECO:0000256" key="6">
    <source>
        <dbReference type="ARBA" id="ARBA00022840"/>
    </source>
</evidence>
<organism evidence="11 12">
    <name type="scientific">Ignelater luminosus</name>
    <name type="common">Cucubano</name>
    <name type="synonym">Pyrophorus luminosus</name>
    <dbReference type="NCBI Taxonomy" id="2038154"/>
    <lineage>
        <taxon>Eukaryota</taxon>
        <taxon>Metazoa</taxon>
        <taxon>Ecdysozoa</taxon>
        <taxon>Arthropoda</taxon>
        <taxon>Hexapoda</taxon>
        <taxon>Insecta</taxon>
        <taxon>Pterygota</taxon>
        <taxon>Neoptera</taxon>
        <taxon>Endopterygota</taxon>
        <taxon>Coleoptera</taxon>
        <taxon>Polyphaga</taxon>
        <taxon>Elateriformia</taxon>
        <taxon>Elateroidea</taxon>
        <taxon>Elateridae</taxon>
        <taxon>Agrypninae</taxon>
        <taxon>Pyrophorini</taxon>
        <taxon>Ignelater</taxon>
    </lineage>
</organism>
<dbReference type="PROSITE" id="PS00211">
    <property type="entry name" value="ABC_TRANSPORTER_1"/>
    <property type="match status" value="1"/>
</dbReference>
<dbReference type="InterPro" id="IPR043926">
    <property type="entry name" value="ABCG_dom"/>
</dbReference>
<keyword evidence="12" id="KW-1185">Reference proteome</keyword>
<keyword evidence="4 9" id="KW-0812">Transmembrane</keyword>
<evidence type="ECO:0000256" key="3">
    <source>
        <dbReference type="ARBA" id="ARBA00022448"/>
    </source>
</evidence>
<evidence type="ECO:0000256" key="7">
    <source>
        <dbReference type="ARBA" id="ARBA00022989"/>
    </source>
</evidence>
<dbReference type="InterPro" id="IPR027417">
    <property type="entry name" value="P-loop_NTPase"/>
</dbReference>
<dbReference type="GO" id="GO:0016887">
    <property type="term" value="F:ATP hydrolysis activity"/>
    <property type="evidence" value="ECO:0007669"/>
    <property type="project" value="InterPro"/>
</dbReference>
<dbReference type="GO" id="GO:0005886">
    <property type="term" value="C:plasma membrane"/>
    <property type="evidence" value="ECO:0007669"/>
    <property type="project" value="TreeGrafter"/>
</dbReference>
<dbReference type="InterPro" id="IPR050352">
    <property type="entry name" value="ABCG_transporters"/>
</dbReference>
<comment type="caution">
    <text evidence="11">The sequence shown here is derived from an EMBL/GenBank/DDBJ whole genome shotgun (WGS) entry which is preliminary data.</text>
</comment>
<dbReference type="Gene3D" id="3.40.50.300">
    <property type="entry name" value="P-loop containing nucleotide triphosphate hydrolases"/>
    <property type="match status" value="1"/>
</dbReference>
<dbReference type="GO" id="GO:0005524">
    <property type="term" value="F:ATP binding"/>
    <property type="evidence" value="ECO:0007669"/>
    <property type="project" value="UniProtKB-KW"/>
</dbReference>
<dbReference type="PANTHER" id="PTHR48041:SF139">
    <property type="entry name" value="PROTEIN SCARLET"/>
    <property type="match status" value="1"/>
</dbReference>
<evidence type="ECO:0000256" key="4">
    <source>
        <dbReference type="ARBA" id="ARBA00022692"/>
    </source>
</evidence>
<accession>A0A8K0D655</accession>
<feature type="transmembrane region" description="Helical" evidence="9">
    <location>
        <begin position="482"/>
        <end position="504"/>
    </location>
</feature>
<evidence type="ECO:0000256" key="9">
    <source>
        <dbReference type="SAM" id="Phobius"/>
    </source>
</evidence>
<evidence type="ECO:0000313" key="11">
    <source>
        <dbReference type="EMBL" id="KAF2898579.1"/>
    </source>
</evidence>
<reference evidence="11" key="1">
    <citation type="submission" date="2019-08" db="EMBL/GenBank/DDBJ databases">
        <title>The genome of the North American firefly Photinus pyralis.</title>
        <authorList>
            <consortium name="Photinus pyralis genome working group"/>
            <person name="Fallon T.R."/>
            <person name="Sander Lower S.E."/>
            <person name="Weng J.-K."/>
        </authorList>
    </citation>
    <scope>NUCLEOTIDE SEQUENCE</scope>
    <source>
        <strain evidence="11">TRF0915ILg1</strain>
        <tissue evidence="11">Whole body</tissue>
    </source>
</reference>
<feature type="transmembrane region" description="Helical" evidence="9">
    <location>
        <begin position="510"/>
        <end position="534"/>
    </location>
</feature>
<dbReference type="SUPFAM" id="SSF52540">
    <property type="entry name" value="P-loop containing nucleoside triphosphate hydrolases"/>
    <property type="match status" value="1"/>
</dbReference>
<gene>
    <name evidence="11" type="ORF">ILUMI_07593</name>
</gene>
<dbReference type="PANTHER" id="PTHR48041">
    <property type="entry name" value="ABC TRANSPORTER G FAMILY MEMBER 28"/>
    <property type="match status" value="1"/>
</dbReference>
<keyword evidence="7 9" id="KW-1133">Transmembrane helix</keyword>
<evidence type="ECO:0000256" key="2">
    <source>
        <dbReference type="ARBA" id="ARBA00005814"/>
    </source>
</evidence>
<evidence type="ECO:0000256" key="8">
    <source>
        <dbReference type="ARBA" id="ARBA00023136"/>
    </source>
</evidence>
<comment type="similarity">
    <text evidence="2">Belongs to the ABC transporter superfamily. ABCG family. Eye pigment precursor importer (TC 3.A.1.204) subfamily.</text>
</comment>
<dbReference type="SMART" id="SM00382">
    <property type="entry name" value="AAA"/>
    <property type="match status" value="1"/>
</dbReference>
<dbReference type="FunFam" id="3.40.50.300:FF:001581">
    <property type="entry name" value="Blast:Protein scarlet"/>
    <property type="match status" value="1"/>
</dbReference>
<dbReference type="Proteomes" id="UP000801492">
    <property type="component" value="Unassembled WGS sequence"/>
</dbReference>
<dbReference type="Pfam" id="PF01061">
    <property type="entry name" value="ABC2_membrane"/>
    <property type="match status" value="1"/>
</dbReference>
<comment type="subcellular location">
    <subcellularLocation>
        <location evidence="1">Membrane</location>
        <topology evidence="1">Multi-pass membrane protein</topology>
    </subcellularLocation>
</comment>
<feature type="domain" description="ABC transporter" evidence="10">
    <location>
        <begin position="61"/>
        <end position="307"/>
    </location>
</feature>
<sequence>MQIPSNYEGTQLEELTPENGNLLDTMRIDDDSGKFLSSISLPKKRTYNRWSPVEEGVTLAWRDLNIYVQCRKSSKNGYKRIINNVTGAVKAGSLVALMGASGAGKSTLMAALAFRSSGSTMVEGDILVNGRPVGDYMRHLSGFMHQDDLFVGALTVWEHMNIMAHLKLNRRTTNYDRNYKIQELLRYLGLTGCMNTRIGLNGEGKVLSGGERKRLAFATELLTDPQLLFCDEPTTGLDSYSAQKIVTMMNLMASCGKTIVCTIHQPSSEIFAMFSQLLLLADSRIAYMGSTMNAIEFFSKLDYQCPSNYNPADFFIKTLAMTPGAEEASKQTVKKICDHFAVSEYVKEINVVVQYEFHMGRASETKSFDFRSNFKKTFCWTRLYWLIYRSLLAILRDTSLQIVRILQKTAIALIIGLCYTGTVEKNQSGIQSVQGALFIFVAENTFNPMYSALAAFPLDKALFLREYRSGLYSVGSYYISKVAAMFPGLIIESVIFTLISYWLVGLTASINTFLLTTLIITLTINVATSCGIFFSNAFESIPNAMTFLVPFDFVLMITSGLFLKLSSLPNYVAWTKYFSWIMYSTESLTILQWDGVHNITCENSNPDLPCLTEGSEVLEKYSFSPENLNHDLWNMFFLCAIFHVLGFLCLWRKTKKK</sequence>
<evidence type="ECO:0000313" key="12">
    <source>
        <dbReference type="Proteomes" id="UP000801492"/>
    </source>
</evidence>
<dbReference type="Pfam" id="PF19055">
    <property type="entry name" value="ABC2_membrane_7"/>
    <property type="match status" value="1"/>
</dbReference>
<dbReference type="AlphaFoldDB" id="A0A8K0D655"/>
<keyword evidence="5" id="KW-0547">Nucleotide-binding</keyword>
<evidence type="ECO:0000256" key="1">
    <source>
        <dbReference type="ARBA" id="ARBA00004141"/>
    </source>
</evidence>
<name>A0A8K0D655_IGNLU</name>
<dbReference type="InterPro" id="IPR003593">
    <property type="entry name" value="AAA+_ATPase"/>
</dbReference>
<dbReference type="OrthoDB" id="66620at2759"/>
<feature type="transmembrane region" description="Helical" evidence="9">
    <location>
        <begin position="632"/>
        <end position="651"/>
    </location>
</feature>